<comment type="caution">
    <text evidence="2">The sequence shown here is derived from an EMBL/GenBank/DDBJ whole genome shotgun (WGS) entry which is preliminary data.</text>
</comment>
<dbReference type="EMBL" id="LAZR01003079">
    <property type="protein sequence ID" value="KKN22242.1"/>
    <property type="molecule type" value="Genomic_DNA"/>
</dbReference>
<organism evidence="2">
    <name type="scientific">marine sediment metagenome</name>
    <dbReference type="NCBI Taxonomy" id="412755"/>
    <lineage>
        <taxon>unclassified sequences</taxon>
        <taxon>metagenomes</taxon>
        <taxon>ecological metagenomes</taxon>
    </lineage>
</organism>
<feature type="non-terminal residue" evidence="2">
    <location>
        <position position="79"/>
    </location>
</feature>
<evidence type="ECO:0000313" key="2">
    <source>
        <dbReference type="EMBL" id="KKN22242.1"/>
    </source>
</evidence>
<feature type="region of interest" description="Disordered" evidence="1">
    <location>
        <begin position="54"/>
        <end position="79"/>
    </location>
</feature>
<proteinExistence type="predicted"/>
<dbReference type="AlphaFoldDB" id="A0A0F9PCL2"/>
<reference evidence="2" key="1">
    <citation type="journal article" date="2015" name="Nature">
        <title>Complex archaea that bridge the gap between prokaryotes and eukaryotes.</title>
        <authorList>
            <person name="Spang A."/>
            <person name="Saw J.H."/>
            <person name="Jorgensen S.L."/>
            <person name="Zaremba-Niedzwiedzka K."/>
            <person name="Martijn J."/>
            <person name="Lind A.E."/>
            <person name="van Eijk R."/>
            <person name="Schleper C."/>
            <person name="Guy L."/>
            <person name="Ettema T.J."/>
        </authorList>
    </citation>
    <scope>NUCLEOTIDE SEQUENCE</scope>
</reference>
<evidence type="ECO:0000256" key="1">
    <source>
        <dbReference type="SAM" id="MobiDB-lite"/>
    </source>
</evidence>
<gene>
    <name evidence="2" type="ORF">LCGC14_0917140</name>
</gene>
<protein>
    <submittedName>
        <fullName evidence="2">Uncharacterized protein</fullName>
    </submittedName>
</protein>
<name>A0A0F9PCL2_9ZZZZ</name>
<sequence>MADEDTLQALKIAFTFMPHPMEMNRFAYELVRSGRIGRIKAVLGVCYPGPRDYDGLPGQPIPEGDDWDRWQSATASRPF</sequence>
<accession>A0A0F9PCL2</accession>